<comment type="caution">
    <text evidence="1">The sequence shown here is derived from an EMBL/GenBank/DDBJ whole genome shotgun (WGS) entry which is preliminary data.</text>
</comment>
<sequence length="150" mass="17088">MEDLLSEIILASSTCNLDEINKLAEDAYGFLGIQQGLIRDPPHELRAKCFTVFQKCLETKRAKFISFAILGFNKILRDDRFHSNFEPEDDSKWLPSQLLQATNSFLTLPDDTQVDILKTFLNVACSNYWTMNGRIIISILCLCIEAYESG</sequence>
<protein>
    <submittedName>
        <fullName evidence="1">Uncharacterized protein</fullName>
    </submittedName>
</protein>
<organism evidence="1">
    <name type="scientific">Menopon gallinae</name>
    <name type="common">poultry shaft louse</name>
    <dbReference type="NCBI Taxonomy" id="328185"/>
    <lineage>
        <taxon>Eukaryota</taxon>
        <taxon>Metazoa</taxon>
        <taxon>Ecdysozoa</taxon>
        <taxon>Arthropoda</taxon>
        <taxon>Hexapoda</taxon>
        <taxon>Insecta</taxon>
        <taxon>Pterygota</taxon>
        <taxon>Neoptera</taxon>
        <taxon>Paraneoptera</taxon>
        <taxon>Psocodea</taxon>
        <taxon>Troctomorpha</taxon>
        <taxon>Phthiraptera</taxon>
        <taxon>Amblycera</taxon>
        <taxon>Menoponidae</taxon>
        <taxon>Menopon</taxon>
    </lineage>
</organism>
<name>A0AAW2I025_9NEOP</name>
<dbReference type="AlphaFoldDB" id="A0AAW2I025"/>
<proteinExistence type="predicted"/>
<reference evidence="1" key="1">
    <citation type="journal article" date="2024" name="Gigascience">
        <title>Chromosome-level genome of the poultry shaft louse Menopon gallinae provides insight into the host-switching and adaptive evolution of parasitic lice.</title>
        <authorList>
            <person name="Xu Y."/>
            <person name="Ma L."/>
            <person name="Liu S."/>
            <person name="Liang Y."/>
            <person name="Liu Q."/>
            <person name="He Z."/>
            <person name="Tian L."/>
            <person name="Duan Y."/>
            <person name="Cai W."/>
            <person name="Li H."/>
            <person name="Song F."/>
        </authorList>
    </citation>
    <scope>NUCLEOTIDE SEQUENCE</scope>
    <source>
        <strain evidence="1">Cailab_2023a</strain>
    </source>
</reference>
<evidence type="ECO:0000313" key="1">
    <source>
        <dbReference type="EMBL" id="KAL0275113.1"/>
    </source>
</evidence>
<gene>
    <name evidence="1" type="ORF">PYX00_003075</name>
</gene>
<accession>A0AAW2I025</accession>
<dbReference type="EMBL" id="JARGDH010000002">
    <property type="protein sequence ID" value="KAL0275113.1"/>
    <property type="molecule type" value="Genomic_DNA"/>
</dbReference>